<protein>
    <submittedName>
        <fullName evidence="4">Uncharacterized protein</fullName>
    </submittedName>
</protein>
<reference evidence="4 5" key="1">
    <citation type="submission" date="2018-01" db="EMBL/GenBank/DDBJ databases">
        <title>Draft genome of the strawberry crown rot pathogen Phytophthora cactorum.</title>
        <authorList>
            <person name="Armitage A.D."/>
            <person name="Lysoe E."/>
            <person name="Nellist C.F."/>
            <person name="Harrison R.J."/>
            <person name="Brurberg M.B."/>
        </authorList>
    </citation>
    <scope>NUCLEOTIDE SEQUENCE [LARGE SCALE GENOMIC DNA]</scope>
    <source>
        <strain evidence="4 5">10300</strain>
    </source>
</reference>
<dbReference type="Proteomes" id="UP000697107">
    <property type="component" value="Unassembled WGS sequence"/>
</dbReference>
<name>A0A329RNX1_9STRA</name>
<feature type="region of interest" description="Disordered" evidence="1">
    <location>
        <begin position="129"/>
        <end position="201"/>
    </location>
</feature>
<gene>
    <name evidence="4" type="ORF">PC110_g18782</name>
    <name evidence="2" type="ORF">PC118_g19866</name>
    <name evidence="3" type="ORF">PC129_g19029</name>
</gene>
<dbReference type="EMBL" id="RCMV01001173">
    <property type="protein sequence ID" value="KAG3209968.1"/>
    <property type="molecule type" value="Genomic_DNA"/>
</dbReference>
<dbReference type="Proteomes" id="UP000251314">
    <property type="component" value="Unassembled WGS sequence"/>
</dbReference>
<dbReference type="EMBL" id="RCML01001128">
    <property type="protein sequence ID" value="KAG2965240.1"/>
    <property type="molecule type" value="Genomic_DNA"/>
</dbReference>
<dbReference type="AlphaFoldDB" id="A0A329RNX1"/>
<proteinExistence type="predicted"/>
<sequence length="201" mass="21313">MVTMTSAYDAYGYDAYGCKHNAYKNKRKGYGFDDGYDFNGYDSGYNYGYKSYGGAAMTTATTTPMTTTATARAMGMTTTSITICRNVVATDTTRTTTHRMTTATAAPANLVTATATAIATYFGYESAASSAGADGGEKESATVSTDAAKQSKTELEVSRTPPKSRKESEESEESELCEKSSRRGKANQNPRGLSGLVGNHA</sequence>
<evidence type="ECO:0000313" key="5">
    <source>
        <dbReference type="Proteomes" id="UP000251314"/>
    </source>
</evidence>
<evidence type="ECO:0000313" key="4">
    <source>
        <dbReference type="EMBL" id="RAW24798.1"/>
    </source>
</evidence>
<comment type="caution">
    <text evidence="4">The sequence shown here is derived from an EMBL/GenBank/DDBJ whole genome shotgun (WGS) entry which is preliminary data.</text>
</comment>
<dbReference type="EMBL" id="MJFZ01000833">
    <property type="protein sequence ID" value="RAW24798.1"/>
    <property type="molecule type" value="Genomic_DNA"/>
</dbReference>
<keyword evidence="5" id="KW-1185">Reference proteome</keyword>
<evidence type="ECO:0000256" key="1">
    <source>
        <dbReference type="SAM" id="MobiDB-lite"/>
    </source>
</evidence>
<evidence type="ECO:0000313" key="3">
    <source>
        <dbReference type="EMBL" id="KAG3209968.1"/>
    </source>
</evidence>
<accession>A0A329RNX1</accession>
<dbReference type="VEuPathDB" id="FungiDB:PC110_g18782"/>
<dbReference type="Proteomes" id="UP000760860">
    <property type="component" value="Unassembled WGS sequence"/>
</dbReference>
<organism evidence="4 5">
    <name type="scientific">Phytophthora cactorum</name>
    <dbReference type="NCBI Taxonomy" id="29920"/>
    <lineage>
        <taxon>Eukaryota</taxon>
        <taxon>Sar</taxon>
        <taxon>Stramenopiles</taxon>
        <taxon>Oomycota</taxon>
        <taxon>Peronosporomycetes</taxon>
        <taxon>Peronosporales</taxon>
        <taxon>Peronosporaceae</taxon>
        <taxon>Phytophthora</taxon>
    </lineage>
</organism>
<reference evidence="3" key="2">
    <citation type="submission" date="2018-05" db="EMBL/GenBank/DDBJ databases">
        <title>Effector identification in a new, highly contiguous assembly of the strawberry crown rot pathogen Phytophthora cactorum.</title>
        <authorList>
            <person name="Armitage A.D."/>
            <person name="Nellist C.F."/>
            <person name="Bates H."/>
            <person name="Vickerstaff R.J."/>
            <person name="Harrison R.J."/>
        </authorList>
    </citation>
    <scope>NUCLEOTIDE SEQUENCE</scope>
    <source>
        <strain evidence="2">P415</strain>
        <strain evidence="3">P421</strain>
    </source>
</reference>
<evidence type="ECO:0000313" key="2">
    <source>
        <dbReference type="EMBL" id="KAG2965240.1"/>
    </source>
</evidence>